<evidence type="ECO:0000313" key="5">
    <source>
        <dbReference type="Proteomes" id="UP000216991"/>
    </source>
</evidence>
<evidence type="ECO:0000259" key="3">
    <source>
        <dbReference type="PROSITE" id="PS51462"/>
    </source>
</evidence>
<dbReference type="InterPro" id="IPR015797">
    <property type="entry name" value="NUDIX_hydrolase-like_dom_sf"/>
</dbReference>
<dbReference type="AlphaFoldDB" id="A0A255Y824"/>
<protein>
    <submittedName>
        <fullName evidence="4">DNA mismatch repair protein MutT</fullName>
    </submittedName>
</protein>
<sequence length="146" mass="15729">MITPWDGSDFAGAKLAALHDGRILTYRRDMIPGIPWPGLIDLPGGGREGDESPAACACRELAEEFGIILPESRIWWARPFPAMDAPGRTGWFLAAAITHSEVASIRFGDEGHSPQLLGLAAFLAARDAIPPLQQRLRLVLESGTAT</sequence>
<dbReference type="InterPro" id="IPR020084">
    <property type="entry name" value="NUDIX_hydrolase_CS"/>
</dbReference>
<gene>
    <name evidence="4" type="ORF">CHU93_15535</name>
</gene>
<comment type="cofactor">
    <cofactor evidence="1">
        <name>Mg(2+)</name>
        <dbReference type="ChEBI" id="CHEBI:18420"/>
    </cofactor>
</comment>
<dbReference type="OrthoDB" id="954553at2"/>
<dbReference type="InterPro" id="IPR000086">
    <property type="entry name" value="NUDIX_hydrolase_dom"/>
</dbReference>
<reference evidence="4 5" key="1">
    <citation type="submission" date="2017-07" db="EMBL/GenBank/DDBJ databases">
        <title>Sandarakinorhabdus cyanobacteriorum sp. nov., a novel bacterium isolated from cyanobacterial aggregates in a eutrophic lake.</title>
        <authorList>
            <person name="Cai H."/>
        </authorList>
    </citation>
    <scope>NUCLEOTIDE SEQUENCE [LARGE SCALE GENOMIC DNA]</scope>
    <source>
        <strain evidence="4 5">TH057</strain>
    </source>
</reference>
<evidence type="ECO:0000256" key="1">
    <source>
        <dbReference type="ARBA" id="ARBA00001946"/>
    </source>
</evidence>
<dbReference type="PROSITE" id="PS00893">
    <property type="entry name" value="NUDIX_BOX"/>
    <property type="match status" value="1"/>
</dbReference>
<evidence type="ECO:0000256" key="2">
    <source>
        <dbReference type="ARBA" id="ARBA00022801"/>
    </source>
</evidence>
<dbReference type="Gene3D" id="3.90.79.10">
    <property type="entry name" value="Nucleoside Triphosphate Pyrophosphohydrolase"/>
    <property type="match status" value="1"/>
</dbReference>
<organism evidence="4 5">
    <name type="scientific">Sandarakinorhabdus cyanobacteriorum</name>
    <dbReference type="NCBI Taxonomy" id="1981098"/>
    <lineage>
        <taxon>Bacteria</taxon>
        <taxon>Pseudomonadati</taxon>
        <taxon>Pseudomonadota</taxon>
        <taxon>Alphaproteobacteria</taxon>
        <taxon>Sphingomonadales</taxon>
        <taxon>Sphingosinicellaceae</taxon>
        <taxon>Sandarakinorhabdus</taxon>
    </lineage>
</organism>
<name>A0A255Y824_9SPHN</name>
<keyword evidence="5" id="KW-1185">Reference proteome</keyword>
<accession>A0A255Y824</accession>
<proteinExistence type="predicted"/>
<keyword evidence="2" id="KW-0378">Hydrolase</keyword>
<dbReference type="RefSeq" id="WP_094475051.1">
    <property type="nucleotide sequence ID" value="NZ_NOXT01000124.1"/>
</dbReference>
<comment type="caution">
    <text evidence="4">The sequence shown here is derived from an EMBL/GenBank/DDBJ whole genome shotgun (WGS) entry which is preliminary data.</text>
</comment>
<dbReference type="GO" id="GO:0016787">
    <property type="term" value="F:hydrolase activity"/>
    <property type="evidence" value="ECO:0007669"/>
    <property type="project" value="UniProtKB-KW"/>
</dbReference>
<dbReference type="PROSITE" id="PS51462">
    <property type="entry name" value="NUDIX"/>
    <property type="match status" value="1"/>
</dbReference>
<dbReference type="SUPFAM" id="SSF55811">
    <property type="entry name" value="Nudix"/>
    <property type="match status" value="1"/>
</dbReference>
<evidence type="ECO:0000313" key="4">
    <source>
        <dbReference type="EMBL" id="OYQ24765.1"/>
    </source>
</evidence>
<dbReference type="EMBL" id="NOXT01000124">
    <property type="protein sequence ID" value="OYQ24765.1"/>
    <property type="molecule type" value="Genomic_DNA"/>
</dbReference>
<feature type="domain" description="Nudix hydrolase" evidence="3">
    <location>
        <begin position="1"/>
        <end position="140"/>
    </location>
</feature>
<dbReference type="Proteomes" id="UP000216991">
    <property type="component" value="Unassembled WGS sequence"/>
</dbReference>
<dbReference type="Pfam" id="PF00293">
    <property type="entry name" value="NUDIX"/>
    <property type="match status" value="1"/>
</dbReference>